<feature type="compositionally biased region" description="Basic residues" evidence="1">
    <location>
        <begin position="17"/>
        <end position="33"/>
    </location>
</feature>
<name>A0A8J2W3C7_9NEOP</name>
<evidence type="ECO:0000256" key="1">
    <source>
        <dbReference type="SAM" id="MobiDB-lite"/>
    </source>
</evidence>
<accession>A0A8J2W3C7</accession>
<feature type="compositionally biased region" description="Low complexity" evidence="1">
    <location>
        <begin position="34"/>
        <end position="61"/>
    </location>
</feature>
<evidence type="ECO:0000313" key="3">
    <source>
        <dbReference type="Proteomes" id="UP000789524"/>
    </source>
</evidence>
<dbReference type="Proteomes" id="UP000789524">
    <property type="component" value="Unassembled WGS sequence"/>
</dbReference>
<dbReference type="EMBL" id="CAKASE010000056">
    <property type="protein sequence ID" value="CAG9566094.1"/>
    <property type="molecule type" value="Genomic_DNA"/>
</dbReference>
<dbReference type="AlphaFoldDB" id="A0A8J2W3C7"/>
<keyword evidence="3" id="KW-1185">Reference proteome</keyword>
<gene>
    <name evidence="2" type="ORF">DCHRY22_LOCUS6815</name>
</gene>
<comment type="caution">
    <text evidence="2">The sequence shown here is derived from an EMBL/GenBank/DDBJ whole genome shotgun (WGS) entry which is preliminary data.</text>
</comment>
<feature type="compositionally biased region" description="Low complexity" evidence="1">
    <location>
        <begin position="72"/>
        <end position="88"/>
    </location>
</feature>
<protein>
    <submittedName>
        <fullName evidence="2">(African queen) hypothetical protein</fullName>
    </submittedName>
</protein>
<sequence length="150" mass="16094">MCQQSGHPANYRGCPKAPRRAKRGGKKSARHQRAPQAPATQAPQAPQAPKTHKAPQAPQAPTVNAWFRSKPAETTVATSPAASVPPTAQDSGVSNPLPSLTKYFGAFDPPELLIFANKLKACENDDKARLDAFVEHAVMINAIYNITRST</sequence>
<feature type="region of interest" description="Disordered" evidence="1">
    <location>
        <begin position="1"/>
        <end position="95"/>
    </location>
</feature>
<reference evidence="2" key="1">
    <citation type="submission" date="2021-09" db="EMBL/GenBank/DDBJ databases">
        <authorList>
            <person name="Martin H S."/>
        </authorList>
    </citation>
    <scope>NUCLEOTIDE SEQUENCE</scope>
</reference>
<proteinExistence type="predicted"/>
<evidence type="ECO:0000313" key="2">
    <source>
        <dbReference type="EMBL" id="CAG9566094.1"/>
    </source>
</evidence>
<organism evidence="2 3">
    <name type="scientific">Danaus chrysippus</name>
    <name type="common">African queen</name>
    <dbReference type="NCBI Taxonomy" id="151541"/>
    <lineage>
        <taxon>Eukaryota</taxon>
        <taxon>Metazoa</taxon>
        <taxon>Ecdysozoa</taxon>
        <taxon>Arthropoda</taxon>
        <taxon>Hexapoda</taxon>
        <taxon>Insecta</taxon>
        <taxon>Pterygota</taxon>
        <taxon>Neoptera</taxon>
        <taxon>Endopterygota</taxon>
        <taxon>Lepidoptera</taxon>
        <taxon>Glossata</taxon>
        <taxon>Ditrysia</taxon>
        <taxon>Papilionoidea</taxon>
        <taxon>Nymphalidae</taxon>
        <taxon>Danainae</taxon>
        <taxon>Danaini</taxon>
        <taxon>Danaina</taxon>
        <taxon>Danaus</taxon>
        <taxon>Anosia</taxon>
    </lineage>
</organism>